<protein>
    <submittedName>
        <fullName evidence="1">Uncharacterized protein</fullName>
    </submittedName>
</protein>
<dbReference type="AlphaFoldDB" id="A0A7S1ZBU2"/>
<accession>A0A7S1ZBU2</accession>
<organism evidence="1">
    <name type="scientific">Trieres chinensis</name>
    <name type="common">Marine centric diatom</name>
    <name type="synonym">Odontella sinensis</name>
    <dbReference type="NCBI Taxonomy" id="1514140"/>
    <lineage>
        <taxon>Eukaryota</taxon>
        <taxon>Sar</taxon>
        <taxon>Stramenopiles</taxon>
        <taxon>Ochrophyta</taxon>
        <taxon>Bacillariophyta</taxon>
        <taxon>Mediophyceae</taxon>
        <taxon>Biddulphiophycidae</taxon>
        <taxon>Eupodiscales</taxon>
        <taxon>Parodontellaceae</taxon>
        <taxon>Trieres</taxon>
    </lineage>
</organism>
<gene>
    <name evidence="1" type="ORF">OSIN01602_LOCUS7437</name>
</gene>
<sequence length="248" mass="27813">MRRTWAALTLFFLKASILLVSMTLFIFPSSVIRDEMNDVESDTKAALASSAASIIIENESTKAFFEELDEKCEAAIKRLEQLGINLIALDFDLTIIDDHTGGRWKEGARRLSTHVRPMFKRLLKAATMRDTKGLKTAVVTFSSQEALISNVMNQILPIAHIPVYGGIDKPKKGKLTHLEQAIEDISKDPSRRKRVLVSKITTVLIDDDEKNIFLARKNGYNAIIFDPERPMLLLEELTSLNLTDPASL</sequence>
<evidence type="ECO:0000313" key="1">
    <source>
        <dbReference type="EMBL" id="CAD9334065.1"/>
    </source>
</evidence>
<reference evidence="1" key="1">
    <citation type="submission" date="2021-01" db="EMBL/GenBank/DDBJ databases">
        <authorList>
            <person name="Corre E."/>
            <person name="Pelletier E."/>
            <person name="Niang G."/>
            <person name="Scheremetjew M."/>
            <person name="Finn R."/>
            <person name="Kale V."/>
            <person name="Holt S."/>
            <person name="Cochrane G."/>
            <person name="Meng A."/>
            <person name="Brown T."/>
            <person name="Cohen L."/>
        </authorList>
    </citation>
    <scope>NUCLEOTIDE SEQUENCE</scope>
    <source>
        <strain evidence="1">Grunow 1884</strain>
    </source>
</reference>
<dbReference type="EMBL" id="HBGO01013273">
    <property type="protein sequence ID" value="CAD9334065.1"/>
    <property type="molecule type" value="Transcribed_RNA"/>
</dbReference>
<proteinExistence type="predicted"/>
<name>A0A7S1ZBU2_TRICV</name>